<dbReference type="AlphaFoldDB" id="A0A2N9BF86"/>
<protein>
    <submittedName>
        <fullName evidence="1">Uncharacterized protein</fullName>
    </submittedName>
</protein>
<organism evidence="1 2">
    <name type="scientific">Streptomyces chartreusis NRRL 3882</name>
    <dbReference type="NCBI Taxonomy" id="1079985"/>
    <lineage>
        <taxon>Bacteria</taxon>
        <taxon>Bacillati</taxon>
        <taxon>Actinomycetota</taxon>
        <taxon>Actinomycetes</taxon>
        <taxon>Kitasatosporales</taxon>
        <taxon>Streptomycetaceae</taxon>
        <taxon>Streptomyces</taxon>
    </lineage>
</organism>
<evidence type="ECO:0000313" key="2">
    <source>
        <dbReference type="Proteomes" id="UP000235464"/>
    </source>
</evidence>
<evidence type="ECO:0000313" key="1">
    <source>
        <dbReference type="EMBL" id="SOR82022.1"/>
    </source>
</evidence>
<reference evidence="2" key="1">
    <citation type="submission" date="2017-11" db="EMBL/GenBank/DDBJ databases">
        <authorList>
            <person name="Wibberg D."/>
        </authorList>
    </citation>
    <scope>NUCLEOTIDE SEQUENCE [LARGE SCALE GENOMIC DNA]</scope>
</reference>
<name>A0A2N9BF86_STRCX</name>
<proteinExistence type="predicted"/>
<dbReference type="RefSeq" id="WP_158688422.1">
    <property type="nucleotide sequence ID" value="NZ_LT962942.1"/>
</dbReference>
<gene>
    <name evidence="1" type="ORF">SCNRRL3882_5474</name>
</gene>
<sequence length="54" mass="6282">MYLINERTVLASYFHVPGPSPNPLHPLPEDRVAETRGWFESWWDLLGGTQTDRQ</sequence>
<accession>A0A2N9BF86</accession>
<dbReference type="EMBL" id="LT963352">
    <property type="protein sequence ID" value="SOR82022.1"/>
    <property type="molecule type" value="Genomic_DNA"/>
</dbReference>
<dbReference type="Proteomes" id="UP000235464">
    <property type="component" value="Chromosome I"/>
</dbReference>
<keyword evidence="2" id="KW-1185">Reference proteome</keyword>